<dbReference type="InterPro" id="IPR038570">
    <property type="entry name" value="HicA_sf"/>
</dbReference>
<keyword evidence="3" id="KW-0540">Nuclease</keyword>
<keyword evidence="6" id="KW-0694">RNA-binding</keyword>
<dbReference type="GO" id="GO:0016787">
    <property type="term" value="F:hydrolase activity"/>
    <property type="evidence" value="ECO:0007669"/>
    <property type="project" value="UniProtKB-KW"/>
</dbReference>
<name>A0A495VVB0_9PSEU</name>
<dbReference type="Proteomes" id="UP000282084">
    <property type="component" value="Unassembled WGS sequence"/>
</dbReference>
<evidence type="ECO:0000256" key="6">
    <source>
        <dbReference type="ARBA" id="ARBA00022884"/>
    </source>
</evidence>
<organism evidence="8 9">
    <name type="scientific">Saccharothrix australiensis</name>
    <dbReference type="NCBI Taxonomy" id="2072"/>
    <lineage>
        <taxon>Bacteria</taxon>
        <taxon>Bacillati</taxon>
        <taxon>Actinomycetota</taxon>
        <taxon>Actinomycetes</taxon>
        <taxon>Pseudonocardiales</taxon>
        <taxon>Pseudonocardiaceae</taxon>
        <taxon>Saccharothrix</taxon>
    </lineage>
</organism>
<comment type="caution">
    <text evidence="8">The sequence shown here is derived from an EMBL/GenBank/DDBJ whole genome shotgun (WGS) entry which is preliminary data.</text>
</comment>
<sequence length="75" mass="7819">MSPSLPVVSGARVMAALRLAGFDHVSTKGSHAKLRNEGGRTVVVPLHDELAKGTLSSILKQASLTTADLLALLRS</sequence>
<evidence type="ECO:0000256" key="3">
    <source>
        <dbReference type="ARBA" id="ARBA00022722"/>
    </source>
</evidence>
<keyword evidence="5" id="KW-0378">Hydrolase</keyword>
<dbReference type="GO" id="GO:0003729">
    <property type="term" value="F:mRNA binding"/>
    <property type="evidence" value="ECO:0007669"/>
    <property type="project" value="InterPro"/>
</dbReference>
<dbReference type="AlphaFoldDB" id="A0A495VVB0"/>
<dbReference type="Gene3D" id="3.30.920.30">
    <property type="entry name" value="Hypothetical protein"/>
    <property type="match status" value="1"/>
</dbReference>
<evidence type="ECO:0000256" key="4">
    <source>
        <dbReference type="ARBA" id="ARBA00022759"/>
    </source>
</evidence>
<dbReference type="EMBL" id="RBXO01000001">
    <property type="protein sequence ID" value="RKT52423.1"/>
    <property type="molecule type" value="Genomic_DNA"/>
</dbReference>
<dbReference type="OrthoDB" id="9811409at2"/>
<dbReference type="SUPFAM" id="SSF54786">
    <property type="entry name" value="YcfA/nrd intein domain"/>
    <property type="match status" value="1"/>
</dbReference>
<keyword evidence="2" id="KW-1277">Toxin-antitoxin system</keyword>
<dbReference type="InterPro" id="IPR012933">
    <property type="entry name" value="HicA_mRNA_interferase"/>
</dbReference>
<proteinExistence type="inferred from homology"/>
<reference evidence="8 9" key="1">
    <citation type="submission" date="2018-10" db="EMBL/GenBank/DDBJ databases">
        <title>Sequencing the genomes of 1000 actinobacteria strains.</title>
        <authorList>
            <person name="Klenk H.-P."/>
        </authorList>
    </citation>
    <scope>NUCLEOTIDE SEQUENCE [LARGE SCALE GENOMIC DNA]</scope>
    <source>
        <strain evidence="8 9">DSM 43800</strain>
    </source>
</reference>
<gene>
    <name evidence="8" type="ORF">C8E97_0933</name>
</gene>
<accession>A0A495VVB0</accession>
<comment type="similarity">
    <text evidence="1">Belongs to the HicA mRNA interferase family.</text>
</comment>
<evidence type="ECO:0000313" key="9">
    <source>
        <dbReference type="Proteomes" id="UP000282084"/>
    </source>
</evidence>
<evidence type="ECO:0000256" key="1">
    <source>
        <dbReference type="ARBA" id="ARBA00006620"/>
    </source>
</evidence>
<evidence type="ECO:0000256" key="2">
    <source>
        <dbReference type="ARBA" id="ARBA00022649"/>
    </source>
</evidence>
<dbReference type="Pfam" id="PF07927">
    <property type="entry name" value="HicA_toxin"/>
    <property type="match status" value="1"/>
</dbReference>
<dbReference type="GO" id="GO:0004519">
    <property type="term" value="F:endonuclease activity"/>
    <property type="evidence" value="ECO:0007669"/>
    <property type="project" value="UniProtKB-KW"/>
</dbReference>
<keyword evidence="7" id="KW-0346">Stress response</keyword>
<keyword evidence="4" id="KW-0255">Endonuclease</keyword>
<keyword evidence="9" id="KW-1185">Reference proteome</keyword>
<evidence type="ECO:0000256" key="7">
    <source>
        <dbReference type="ARBA" id="ARBA00023016"/>
    </source>
</evidence>
<evidence type="ECO:0000313" key="8">
    <source>
        <dbReference type="EMBL" id="RKT52423.1"/>
    </source>
</evidence>
<protein>
    <submittedName>
        <fullName evidence="8">Putative RNA binding protein YcfA (HicA-like mRNA interferase family)</fullName>
    </submittedName>
</protein>
<evidence type="ECO:0000256" key="5">
    <source>
        <dbReference type="ARBA" id="ARBA00022801"/>
    </source>
</evidence>